<evidence type="ECO:0000313" key="4">
    <source>
        <dbReference type="EMBL" id="AEE65490.1"/>
    </source>
</evidence>
<feature type="domain" description="Amidase" evidence="3">
    <location>
        <begin position="49"/>
        <end position="451"/>
    </location>
</feature>
<dbReference type="PROSITE" id="PS00571">
    <property type="entry name" value="AMIDASES"/>
    <property type="match status" value="1"/>
</dbReference>
<feature type="compositionally biased region" description="Polar residues" evidence="2">
    <location>
        <begin position="147"/>
        <end position="156"/>
    </location>
</feature>
<dbReference type="GO" id="GO:0003824">
    <property type="term" value="F:catalytic activity"/>
    <property type="evidence" value="ECO:0007669"/>
    <property type="project" value="InterPro"/>
</dbReference>
<dbReference type="SUPFAM" id="SSF75304">
    <property type="entry name" value="Amidase signature (AS) enzymes"/>
    <property type="match status" value="1"/>
</dbReference>
<dbReference type="PANTHER" id="PTHR11895:SF7">
    <property type="entry name" value="GLUTAMYL-TRNA(GLN) AMIDOTRANSFERASE SUBUNIT A, MITOCHONDRIAL"/>
    <property type="match status" value="1"/>
</dbReference>
<dbReference type="Gene3D" id="3.90.1300.10">
    <property type="entry name" value="Amidase signature (AS) domain"/>
    <property type="match status" value="1"/>
</dbReference>
<organism evidence="4">
    <name type="scientific">uncultured bacterium BAC AB649/1850</name>
    <dbReference type="NCBI Taxonomy" id="1037453"/>
    <lineage>
        <taxon>Bacteria</taxon>
        <taxon>environmental samples</taxon>
    </lineage>
</organism>
<evidence type="ECO:0000259" key="3">
    <source>
        <dbReference type="Pfam" id="PF01425"/>
    </source>
</evidence>
<proteinExistence type="inferred from homology"/>
<sequence length="498" mass="51494">MGAFVAWSGAHGEGCPLTFLSIDQNRNLLQDGRFSVADRVASDLAAIAERADLHAFVAVAGDTAMREAEAADRFIRRAGASAWRRRPLLGVTVAIKDLIQTADLPTGRGSLLANDRPRFDPPVVARLRAAGAIVIGKTTTSEYGWSASTVSRTGPATRNPWDPRRSAGGSSGGSAAAVATGLCTVAIGTDGAGSIRIPAAFCGVVGLKPSFARIPYVPPCADRVSHLGPITRTVADAATIAATAAGADPGDPDSLLAVPDRRREPAGLRIGWLEFPGTEPGVRAAGDGLRAVLIGLGHRVEDIALPFTDPYPALVDLLAAAEAAGFGPDHLAGGDPGRMAIARYGRSLDAGAVARAEETRLRLRVDLAAAMRRYDLLAMTTVPIEPFEAEAIGPRWAADPATRQWLAWSPATYPFNLTGQPAISLPIGLTRSGLPVGGQLVGPVGGDKRLLAVAAQVENGLPPAPVPGRPGFSDGERGSAFALPAPALAVRADTAMRS</sequence>
<dbReference type="InterPro" id="IPR023631">
    <property type="entry name" value="Amidase_dom"/>
</dbReference>
<accession>F6K0Y8</accession>
<dbReference type="Pfam" id="PF01425">
    <property type="entry name" value="Amidase"/>
    <property type="match status" value="1"/>
</dbReference>
<dbReference type="InterPro" id="IPR036928">
    <property type="entry name" value="AS_sf"/>
</dbReference>
<comment type="similarity">
    <text evidence="1">Belongs to the amidase family.</text>
</comment>
<evidence type="ECO:0000256" key="1">
    <source>
        <dbReference type="ARBA" id="ARBA00009199"/>
    </source>
</evidence>
<feature type="region of interest" description="Disordered" evidence="2">
    <location>
        <begin position="147"/>
        <end position="173"/>
    </location>
</feature>
<name>F6K0Y8_9BACT</name>
<dbReference type="AlphaFoldDB" id="F6K0Y8"/>
<reference evidence="4" key="1">
    <citation type="submission" date="2010-05" db="EMBL/GenBank/DDBJ databases">
        <title>Fluostatin gene cluster.</title>
        <authorList>
            <person name="Feng Z."/>
            <person name="Brady S.F."/>
        </authorList>
    </citation>
    <scope>NUCLEOTIDE SEQUENCE</scope>
</reference>
<protein>
    <submittedName>
        <fullName evidence="4">Amidase</fullName>
    </submittedName>
</protein>
<dbReference type="PANTHER" id="PTHR11895">
    <property type="entry name" value="TRANSAMIDASE"/>
    <property type="match status" value="1"/>
</dbReference>
<dbReference type="InterPro" id="IPR020556">
    <property type="entry name" value="Amidase_CS"/>
</dbReference>
<dbReference type="InterPro" id="IPR000120">
    <property type="entry name" value="Amidase"/>
</dbReference>
<evidence type="ECO:0000256" key="2">
    <source>
        <dbReference type="SAM" id="MobiDB-lite"/>
    </source>
</evidence>
<dbReference type="EMBL" id="HM193369">
    <property type="protein sequence ID" value="AEE65490.1"/>
    <property type="molecule type" value="Genomic_DNA"/>
</dbReference>